<protein>
    <submittedName>
        <fullName evidence="1">Uncharacterized protein</fullName>
    </submittedName>
</protein>
<comment type="caution">
    <text evidence="1">The sequence shown here is derived from an EMBL/GenBank/DDBJ whole genome shotgun (WGS) entry which is preliminary data.</text>
</comment>
<accession>A0A4Z2GXK8</accession>
<sequence>MEWTRVKLDISRKDISGIFNKSTLADQFADEKGSKCASPPCCGEIGAFIACSLRAERPCGPMQCMFLHTSDIYHVVI</sequence>
<dbReference type="Proteomes" id="UP000314294">
    <property type="component" value="Unassembled WGS sequence"/>
</dbReference>
<evidence type="ECO:0000313" key="2">
    <source>
        <dbReference type="Proteomes" id="UP000314294"/>
    </source>
</evidence>
<keyword evidence="2" id="KW-1185">Reference proteome</keyword>
<name>A0A4Z2GXK8_9TELE</name>
<dbReference type="EMBL" id="SRLO01000380">
    <property type="protein sequence ID" value="TNN58387.1"/>
    <property type="molecule type" value="Genomic_DNA"/>
</dbReference>
<proteinExistence type="predicted"/>
<reference evidence="1 2" key="1">
    <citation type="submission" date="2019-03" db="EMBL/GenBank/DDBJ databases">
        <title>First draft genome of Liparis tanakae, snailfish: a comprehensive survey of snailfish specific genes.</title>
        <authorList>
            <person name="Kim W."/>
            <person name="Song I."/>
            <person name="Jeong J.-H."/>
            <person name="Kim D."/>
            <person name="Kim S."/>
            <person name="Ryu S."/>
            <person name="Song J.Y."/>
            <person name="Lee S.K."/>
        </authorList>
    </citation>
    <scope>NUCLEOTIDE SEQUENCE [LARGE SCALE GENOMIC DNA]</scope>
    <source>
        <tissue evidence="1">Muscle</tissue>
    </source>
</reference>
<dbReference type="AlphaFoldDB" id="A0A4Z2GXK8"/>
<evidence type="ECO:0000313" key="1">
    <source>
        <dbReference type="EMBL" id="TNN58387.1"/>
    </source>
</evidence>
<gene>
    <name evidence="1" type="ORF">EYF80_031398</name>
</gene>
<organism evidence="1 2">
    <name type="scientific">Liparis tanakae</name>
    <name type="common">Tanaka's snailfish</name>
    <dbReference type="NCBI Taxonomy" id="230148"/>
    <lineage>
        <taxon>Eukaryota</taxon>
        <taxon>Metazoa</taxon>
        <taxon>Chordata</taxon>
        <taxon>Craniata</taxon>
        <taxon>Vertebrata</taxon>
        <taxon>Euteleostomi</taxon>
        <taxon>Actinopterygii</taxon>
        <taxon>Neopterygii</taxon>
        <taxon>Teleostei</taxon>
        <taxon>Neoteleostei</taxon>
        <taxon>Acanthomorphata</taxon>
        <taxon>Eupercaria</taxon>
        <taxon>Perciformes</taxon>
        <taxon>Cottioidei</taxon>
        <taxon>Cottales</taxon>
        <taxon>Liparidae</taxon>
        <taxon>Liparis</taxon>
    </lineage>
</organism>